<dbReference type="Proteomes" id="UP001176940">
    <property type="component" value="Unassembled WGS sequence"/>
</dbReference>
<evidence type="ECO:0000313" key="1">
    <source>
        <dbReference type="EMBL" id="CAJ0930526.1"/>
    </source>
</evidence>
<organism evidence="1 2">
    <name type="scientific">Ranitomeya imitator</name>
    <name type="common">mimic poison frog</name>
    <dbReference type="NCBI Taxonomy" id="111125"/>
    <lineage>
        <taxon>Eukaryota</taxon>
        <taxon>Metazoa</taxon>
        <taxon>Chordata</taxon>
        <taxon>Craniata</taxon>
        <taxon>Vertebrata</taxon>
        <taxon>Euteleostomi</taxon>
        <taxon>Amphibia</taxon>
        <taxon>Batrachia</taxon>
        <taxon>Anura</taxon>
        <taxon>Neobatrachia</taxon>
        <taxon>Hyloidea</taxon>
        <taxon>Dendrobatidae</taxon>
        <taxon>Dendrobatinae</taxon>
        <taxon>Ranitomeya</taxon>
    </lineage>
</organism>
<name>A0ABN9L0W1_9NEOB</name>
<comment type="caution">
    <text evidence="1">The sequence shown here is derived from an EMBL/GenBank/DDBJ whole genome shotgun (WGS) entry which is preliminary data.</text>
</comment>
<evidence type="ECO:0000313" key="2">
    <source>
        <dbReference type="Proteomes" id="UP001176940"/>
    </source>
</evidence>
<gene>
    <name evidence="1" type="ORF">RIMI_LOCUS4251019</name>
</gene>
<sequence length="54" mass="6022">MANLRTIVLIGYDAVKEALVDCSDAFSDRGDTGIGEFFSKKFDEENDNRCIMSL</sequence>
<accession>A0ABN9L0W1</accession>
<protein>
    <submittedName>
        <fullName evidence="1">Uncharacterized protein</fullName>
    </submittedName>
</protein>
<dbReference type="EMBL" id="CAUEEQ010006737">
    <property type="protein sequence ID" value="CAJ0930526.1"/>
    <property type="molecule type" value="Genomic_DNA"/>
</dbReference>
<proteinExistence type="predicted"/>
<keyword evidence="2" id="KW-1185">Reference proteome</keyword>
<reference evidence="1" key="1">
    <citation type="submission" date="2023-07" db="EMBL/GenBank/DDBJ databases">
        <authorList>
            <person name="Stuckert A."/>
        </authorList>
    </citation>
    <scope>NUCLEOTIDE SEQUENCE</scope>
</reference>